<sequence length="58" mass="6277">MIIVQQQENKIDYLEVKIVSTSSLVHMGDVGCIQLDSAFDSPAESVVEGTFVPLIPQG</sequence>
<gene>
    <name evidence="1" type="ORF">AB1471_07440</name>
</gene>
<reference evidence="1 2" key="1">
    <citation type="journal article" date="1979" name="Int. J. Syst. Evol. Microbiol.">
        <title>Bacillus globisporus subsp. marinus subsp. nov.</title>
        <authorList>
            <person name="Liu H."/>
        </authorList>
    </citation>
    <scope>NUCLEOTIDE SEQUENCE [LARGE SCALE GENOMIC DNA]</scope>
    <source>
        <strain evidence="1 2">DSM 1297</strain>
    </source>
</reference>
<comment type="caution">
    <text evidence="1">The sequence shown here is derived from an EMBL/GenBank/DDBJ whole genome shotgun (WGS) entry which is preliminary data.</text>
</comment>
<evidence type="ECO:0000313" key="1">
    <source>
        <dbReference type="EMBL" id="MEW9501633.1"/>
    </source>
</evidence>
<accession>A0ABV3Q2S2</accession>
<protein>
    <submittedName>
        <fullName evidence="1">Spore gernimation protein GerPD</fullName>
    </submittedName>
</protein>
<dbReference type="RefSeq" id="WP_367779114.1">
    <property type="nucleotide sequence ID" value="NZ_JBFMIA010000004.1"/>
</dbReference>
<evidence type="ECO:0000313" key="2">
    <source>
        <dbReference type="Proteomes" id="UP001556040"/>
    </source>
</evidence>
<organism evidence="1 2">
    <name type="scientific">Jeotgalibacillus marinus</name>
    <dbReference type="NCBI Taxonomy" id="86667"/>
    <lineage>
        <taxon>Bacteria</taxon>
        <taxon>Bacillati</taxon>
        <taxon>Bacillota</taxon>
        <taxon>Bacilli</taxon>
        <taxon>Bacillales</taxon>
        <taxon>Caryophanaceae</taxon>
        <taxon>Jeotgalibacillus</taxon>
    </lineage>
</organism>
<dbReference type="EMBL" id="JBFMIA010000004">
    <property type="protein sequence ID" value="MEW9501633.1"/>
    <property type="molecule type" value="Genomic_DNA"/>
</dbReference>
<keyword evidence="2" id="KW-1185">Reference proteome</keyword>
<name>A0ABV3Q2S2_9BACL</name>
<proteinExistence type="predicted"/>
<dbReference type="Proteomes" id="UP001556040">
    <property type="component" value="Unassembled WGS sequence"/>
</dbReference>